<protein>
    <submittedName>
        <fullName evidence="1">10069_t:CDS:1</fullName>
    </submittedName>
</protein>
<proteinExistence type="predicted"/>
<organism evidence="1 2">
    <name type="scientific">Dentiscutata heterogama</name>
    <dbReference type="NCBI Taxonomy" id="1316150"/>
    <lineage>
        <taxon>Eukaryota</taxon>
        <taxon>Fungi</taxon>
        <taxon>Fungi incertae sedis</taxon>
        <taxon>Mucoromycota</taxon>
        <taxon>Glomeromycotina</taxon>
        <taxon>Glomeromycetes</taxon>
        <taxon>Diversisporales</taxon>
        <taxon>Gigasporaceae</taxon>
        <taxon>Dentiscutata</taxon>
    </lineage>
</organism>
<sequence length="913" mass="103491">MSKKIKTDNYKGDSPFLTGNQTRIFRPFRAIGYVTNDIPFDLQTRGDTYFVTTCIGNSFHVYDCAKLNLKYVGTQTEKPITAIASYGDTIFVSCGKDLIAFKFGKEISRYHGSHQGNIFFLSIFSNYIMALSEDNVVVLWDHKSGELHSEIQFDESFTISTIIHPSTYLNKVLLGSRQGTMQIWNIRTKKLKYSFSSFGSSITSLVQSPVVDVIAIGLLDGTIAIHNIKLDERIMSYKQEGRVTSITFRTDDRPIMATANMHGDIALWNLDEKRLSYIIKGAHEGLIPSIQFLNGQPILLTSGSDNSIKEWIFDTLDGVEPRLLKLRCGHHAPPTKIEFYGSDGHFILSSAGDRSLRIFSLIRDSQSVELSQGSILKEFNKSKDHIRSIDALKLPQIIQFSSTEVKQKEWDNIISCHINNNGARTWSFQSKAIGKHILRTLDGSYVKVSNISACGNFGFIGSSSGYIEMYNMQSGIHRRTFAGEDKHTKAISGIASDSLNRVIWDFNTAKIKSIIEIASPISALRFHTENDLLAIVSDDLCIRVIDVETNKIIREFWGHKNRITDLTFSPDGRWVVTTSIDSTIRTWDLPTGHLIDIFRVESVPTSVTFSPNGDFLATSHVDLVGIFLWVNTTLFSNVTLRKITDEEDISLVELPTTSGIEDNNEDLFASNSNKVNDVSFETPEQLTEQMITLSSLPKSKWQNLLNLETIKKRNKPKEPLKAPERPPFFLPTLPGVDLKFIPALALNESEEEKNQKSDKTINLNGIKIETRFLKILKNNHSTGEYSEFFNYAKTLNPSAIDFELRTLSLDNKFEDLRLFLDAIKSRLKSKKDFELVQAYLNHFLKIYGDIIACNYELLGSNLESILNEHKKEWSRIDELLHYNNSMFIVIDDYTKNSHICIVTSSLFYHLFFS</sequence>
<evidence type="ECO:0000313" key="1">
    <source>
        <dbReference type="EMBL" id="CAG8527457.1"/>
    </source>
</evidence>
<name>A0ACA9LFA1_9GLOM</name>
<reference evidence="1" key="1">
    <citation type="submission" date="2021-06" db="EMBL/GenBank/DDBJ databases">
        <authorList>
            <person name="Kallberg Y."/>
            <person name="Tangrot J."/>
            <person name="Rosling A."/>
        </authorList>
    </citation>
    <scope>NUCLEOTIDE SEQUENCE</scope>
    <source>
        <strain evidence="1">IL203A</strain>
    </source>
</reference>
<feature type="non-terminal residue" evidence="1">
    <location>
        <position position="913"/>
    </location>
</feature>
<comment type="caution">
    <text evidence="1">The sequence shown here is derived from an EMBL/GenBank/DDBJ whole genome shotgun (WGS) entry which is preliminary data.</text>
</comment>
<dbReference type="EMBL" id="CAJVPU010004053">
    <property type="protein sequence ID" value="CAG8527457.1"/>
    <property type="molecule type" value="Genomic_DNA"/>
</dbReference>
<keyword evidence="2" id="KW-1185">Reference proteome</keyword>
<gene>
    <name evidence="1" type="ORF">DHETER_LOCUS4211</name>
</gene>
<dbReference type="Proteomes" id="UP000789702">
    <property type="component" value="Unassembled WGS sequence"/>
</dbReference>
<evidence type="ECO:0000313" key="2">
    <source>
        <dbReference type="Proteomes" id="UP000789702"/>
    </source>
</evidence>
<accession>A0ACA9LFA1</accession>